<name>A0A955RS40_UNCKA</name>
<dbReference type="Proteomes" id="UP000751518">
    <property type="component" value="Unassembled WGS sequence"/>
</dbReference>
<feature type="transmembrane region" description="Helical" evidence="1">
    <location>
        <begin position="79"/>
        <end position="100"/>
    </location>
</feature>
<reference evidence="2" key="1">
    <citation type="submission" date="2020-04" db="EMBL/GenBank/DDBJ databases">
        <authorList>
            <person name="Zhang T."/>
        </authorList>
    </citation>
    <scope>NUCLEOTIDE SEQUENCE</scope>
    <source>
        <strain evidence="2">HKST-UBA03</strain>
    </source>
</reference>
<keyword evidence="1" id="KW-0472">Membrane</keyword>
<evidence type="ECO:0000313" key="2">
    <source>
        <dbReference type="EMBL" id="MCA9392203.1"/>
    </source>
</evidence>
<dbReference type="EMBL" id="JAGQKZ010000027">
    <property type="protein sequence ID" value="MCA9392203.1"/>
    <property type="molecule type" value="Genomic_DNA"/>
</dbReference>
<protein>
    <submittedName>
        <fullName evidence="2">Uncharacterized protein</fullName>
    </submittedName>
</protein>
<keyword evidence="1" id="KW-1133">Transmembrane helix</keyword>
<keyword evidence="1" id="KW-0812">Transmembrane</keyword>
<evidence type="ECO:0000313" key="3">
    <source>
        <dbReference type="Proteomes" id="UP000751518"/>
    </source>
</evidence>
<reference evidence="2" key="2">
    <citation type="journal article" date="2021" name="Microbiome">
        <title>Successional dynamics and alternative stable states in a saline activated sludge microbial community over 9 years.</title>
        <authorList>
            <person name="Wang Y."/>
            <person name="Ye J."/>
            <person name="Ju F."/>
            <person name="Liu L."/>
            <person name="Boyd J.A."/>
            <person name="Deng Y."/>
            <person name="Parks D.H."/>
            <person name="Jiang X."/>
            <person name="Yin X."/>
            <person name="Woodcroft B.J."/>
            <person name="Tyson G.W."/>
            <person name="Hugenholtz P."/>
            <person name="Polz M.F."/>
            <person name="Zhang T."/>
        </authorList>
    </citation>
    <scope>NUCLEOTIDE SEQUENCE</scope>
    <source>
        <strain evidence="2">HKST-UBA03</strain>
    </source>
</reference>
<comment type="caution">
    <text evidence="2">The sequence shown here is derived from an EMBL/GenBank/DDBJ whole genome shotgun (WGS) entry which is preliminary data.</text>
</comment>
<gene>
    <name evidence="2" type="ORF">KC614_03310</name>
</gene>
<accession>A0A955RS40</accession>
<evidence type="ECO:0000256" key="1">
    <source>
        <dbReference type="SAM" id="Phobius"/>
    </source>
</evidence>
<sequence length="101" mass="11395">MPKNLQVATQIVKVFVYLYVGIAIVVLLYGVYSILTKRTRVFGDDDSSYRYSPLASLSIKFHRIIPRKNQQYGGSAAQLYGILYVVVGLLMLAPVIYYLAK</sequence>
<organism evidence="2 3">
    <name type="scientific">candidate division WWE3 bacterium</name>
    <dbReference type="NCBI Taxonomy" id="2053526"/>
    <lineage>
        <taxon>Bacteria</taxon>
        <taxon>Katanobacteria</taxon>
    </lineage>
</organism>
<proteinExistence type="predicted"/>
<feature type="transmembrane region" description="Helical" evidence="1">
    <location>
        <begin position="12"/>
        <end position="35"/>
    </location>
</feature>
<dbReference type="AlphaFoldDB" id="A0A955RS40"/>